<dbReference type="PANTHER" id="PTHR43591">
    <property type="entry name" value="METHYLTRANSFERASE"/>
    <property type="match status" value="1"/>
</dbReference>
<comment type="caution">
    <text evidence="2">The sequence shown here is derived from an EMBL/GenBank/DDBJ whole genome shotgun (WGS) entry which is preliminary data.</text>
</comment>
<proteinExistence type="predicted"/>
<dbReference type="SUPFAM" id="SSF53335">
    <property type="entry name" value="S-adenosyl-L-methionine-dependent methyltransferases"/>
    <property type="match status" value="1"/>
</dbReference>
<dbReference type="Pfam" id="PF13847">
    <property type="entry name" value="Methyltransf_31"/>
    <property type="match status" value="1"/>
</dbReference>
<sequence>TNDLELSIKKWDEFYQEQLKDKSYVEKRNDYVESFFEDTYQQLNECRKLNKNLAYLEIGCGQMFLGQEIADQCQLVIGVDFCPSALRVAKKMLEAKGIKNYLLIQGDILSMPIKTNSIDLIYGGGVIEHFKDTHRCVNELYRVLKKDGVSFNTVPYLNLGSLTYRQIWGNIPNLPILRQIAEFIHIKLLKGKYMIFGYELSFLGSTLKRIHRKAGFKKVYVDKFRVKLSFDFVPGKFLKKICGKIANSNKLFWPMIKVIAQK</sequence>
<gene>
    <name evidence="2" type="ORF">S03H2_47054</name>
</gene>
<dbReference type="CDD" id="cd02440">
    <property type="entry name" value="AdoMet_MTases"/>
    <property type="match status" value="1"/>
</dbReference>
<feature type="domain" description="Methyltransferase" evidence="1">
    <location>
        <begin position="50"/>
        <end position="149"/>
    </location>
</feature>
<accession>X1IRJ9</accession>
<dbReference type="Gene3D" id="3.40.50.150">
    <property type="entry name" value="Vaccinia Virus protein VP39"/>
    <property type="match status" value="1"/>
</dbReference>
<dbReference type="AlphaFoldDB" id="X1IRJ9"/>
<dbReference type="InterPro" id="IPR025714">
    <property type="entry name" value="Methyltranfer_dom"/>
</dbReference>
<feature type="non-terminal residue" evidence="2">
    <location>
        <position position="1"/>
    </location>
</feature>
<name>X1IRJ9_9ZZZZ</name>
<evidence type="ECO:0000259" key="1">
    <source>
        <dbReference type="Pfam" id="PF13847"/>
    </source>
</evidence>
<dbReference type="EMBL" id="BARU01029594">
    <property type="protein sequence ID" value="GAH68729.1"/>
    <property type="molecule type" value="Genomic_DNA"/>
</dbReference>
<dbReference type="InterPro" id="IPR029063">
    <property type="entry name" value="SAM-dependent_MTases_sf"/>
</dbReference>
<reference evidence="2" key="1">
    <citation type="journal article" date="2014" name="Front. Microbiol.">
        <title>High frequency of phylogenetically diverse reductive dehalogenase-homologous genes in deep subseafloor sedimentary metagenomes.</title>
        <authorList>
            <person name="Kawai M."/>
            <person name="Futagami T."/>
            <person name="Toyoda A."/>
            <person name="Takaki Y."/>
            <person name="Nishi S."/>
            <person name="Hori S."/>
            <person name="Arai W."/>
            <person name="Tsubouchi T."/>
            <person name="Morono Y."/>
            <person name="Uchiyama I."/>
            <person name="Ito T."/>
            <person name="Fujiyama A."/>
            <person name="Inagaki F."/>
            <person name="Takami H."/>
        </authorList>
    </citation>
    <scope>NUCLEOTIDE SEQUENCE</scope>
    <source>
        <strain evidence="2">Expedition CK06-06</strain>
    </source>
</reference>
<evidence type="ECO:0000313" key="2">
    <source>
        <dbReference type="EMBL" id="GAH68729.1"/>
    </source>
</evidence>
<organism evidence="2">
    <name type="scientific">marine sediment metagenome</name>
    <dbReference type="NCBI Taxonomy" id="412755"/>
    <lineage>
        <taxon>unclassified sequences</taxon>
        <taxon>metagenomes</taxon>
        <taxon>ecological metagenomes</taxon>
    </lineage>
</organism>
<protein>
    <recommendedName>
        <fullName evidence="1">Methyltransferase domain-containing protein</fullName>
    </recommendedName>
</protein>